<dbReference type="InterPro" id="IPR050300">
    <property type="entry name" value="GDXG_lipolytic_enzyme"/>
</dbReference>
<organism evidence="3 4">
    <name type="scientific">Daedalea quercina L-15889</name>
    <dbReference type="NCBI Taxonomy" id="1314783"/>
    <lineage>
        <taxon>Eukaryota</taxon>
        <taxon>Fungi</taxon>
        <taxon>Dikarya</taxon>
        <taxon>Basidiomycota</taxon>
        <taxon>Agaricomycotina</taxon>
        <taxon>Agaricomycetes</taxon>
        <taxon>Polyporales</taxon>
        <taxon>Fomitopsis</taxon>
    </lineage>
</organism>
<protein>
    <submittedName>
        <fullName evidence="3">Alpha/beta-hydrolase</fullName>
    </submittedName>
</protein>
<dbReference type="Pfam" id="PF07859">
    <property type="entry name" value="Abhydrolase_3"/>
    <property type="match status" value="1"/>
</dbReference>
<dbReference type="Proteomes" id="UP000076727">
    <property type="component" value="Unassembled WGS sequence"/>
</dbReference>
<dbReference type="SUPFAM" id="SSF53474">
    <property type="entry name" value="alpha/beta-Hydrolases"/>
    <property type="match status" value="1"/>
</dbReference>
<evidence type="ECO:0000313" key="4">
    <source>
        <dbReference type="Proteomes" id="UP000076727"/>
    </source>
</evidence>
<evidence type="ECO:0000256" key="1">
    <source>
        <dbReference type="ARBA" id="ARBA00022801"/>
    </source>
</evidence>
<dbReference type="PANTHER" id="PTHR48081">
    <property type="entry name" value="AB HYDROLASE SUPERFAMILY PROTEIN C4A8.06C"/>
    <property type="match status" value="1"/>
</dbReference>
<feature type="domain" description="Alpha/beta hydrolase fold-3" evidence="2">
    <location>
        <begin position="32"/>
        <end position="144"/>
    </location>
</feature>
<name>A0A165KHF6_9APHY</name>
<reference evidence="3 4" key="1">
    <citation type="journal article" date="2016" name="Mol. Biol. Evol.">
        <title>Comparative Genomics of Early-Diverging Mushroom-Forming Fungi Provides Insights into the Origins of Lignocellulose Decay Capabilities.</title>
        <authorList>
            <person name="Nagy L.G."/>
            <person name="Riley R."/>
            <person name="Tritt A."/>
            <person name="Adam C."/>
            <person name="Daum C."/>
            <person name="Floudas D."/>
            <person name="Sun H."/>
            <person name="Yadav J.S."/>
            <person name="Pangilinan J."/>
            <person name="Larsson K.H."/>
            <person name="Matsuura K."/>
            <person name="Barry K."/>
            <person name="Labutti K."/>
            <person name="Kuo R."/>
            <person name="Ohm R.A."/>
            <person name="Bhattacharya S.S."/>
            <person name="Shirouzu T."/>
            <person name="Yoshinaga Y."/>
            <person name="Martin F.M."/>
            <person name="Grigoriev I.V."/>
            <person name="Hibbett D.S."/>
        </authorList>
    </citation>
    <scope>NUCLEOTIDE SEQUENCE [LARGE SCALE GENOMIC DNA]</scope>
    <source>
        <strain evidence="3 4">L-15889</strain>
    </source>
</reference>
<evidence type="ECO:0000313" key="3">
    <source>
        <dbReference type="EMBL" id="KZT63138.1"/>
    </source>
</evidence>
<accession>A0A165KHF6</accession>
<evidence type="ECO:0000259" key="2">
    <source>
        <dbReference type="Pfam" id="PF07859"/>
    </source>
</evidence>
<dbReference type="STRING" id="1314783.A0A165KHF6"/>
<keyword evidence="4" id="KW-1185">Reference proteome</keyword>
<dbReference type="OrthoDB" id="19653at2759"/>
<dbReference type="InterPro" id="IPR013094">
    <property type="entry name" value="AB_hydrolase_3"/>
</dbReference>
<sequence length="328" mass="35405">MQTAIYSRVDSLEIKVDFQAPPSAKEGVLPGVIFFHGGGMVVGSRREYLDLLVESAHEKGMIFFTADYRLIHPSTGFDIIADVRALFACLADASFSETYLPDGISLDPARLAVIGASGGGYAARAAGLYATPKPRAVYLLYGMGGTFLSDHWVCAKGPAASLGPGDELVEDSEVAHLFREPLPPVAECANMSAEGEGSDRILLFSYWWRRGELLDYVLGEPVSARLRALPEEERVAAVPEHLRPALLEAQLDKTFPPTVLVHGGADTGVLPEESRVTFERLRAVGVTAELEVVPDAPHGLLTNYSPVEFAPGAEEAVERGMMFIARYA</sequence>
<keyword evidence="1 3" id="KW-0378">Hydrolase</keyword>
<gene>
    <name evidence="3" type="ORF">DAEQUDRAFT_719751</name>
</gene>
<dbReference type="AlphaFoldDB" id="A0A165KHF6"/>
<dbReference type="InterPro" id="IPR029058">
    <property type="entry name" value="AB_hydrolase_fold"/>
</dbReference>
<proteinExistence type="predicted"/>
<dbReference type="GO" id="GO:0016787">
    <property type="term" value="F:hydrolase activity"/>
    <property type="evidence" value="ECO:0007669"/>
    <property type="project" value="UniProtKB-KW"/>
</dbReference>
<dbReference type="EMBL" id="KV429238">
    <property type="protein sequence ID" value="KZT63138.1"/>
    <property type="molecule type" value="Genomic_DNA"/>
</dbReference>
<dbReference type="Gene3D" id="3.40.50.1820">
    <property type="entry name" value="alpha/beta hydrolase"/>
    <property type="match status" value="1"/>
</dbReference>
<dbReference type="PANTHER" id="PTHR48081:SF3">
    <property type="entry name" value="ALPHA_BETA HYDROLASE FOLD-3 DOMAIN-CONTAINING PROTEIN"/>
    <property type="match status" value="1"/>
</dbReference>